<dbReference type="InterPro" id="IPR050951">
    <property type="entry name" value="Retrovirus_Pol_polyprotein"/>
</dbReference>
<dbReference type="PANTHER" id="PTHR37984:SF8">
    <property type="entry name" value="CCHC-TYPE DOMAIN-CONTAINING PROTEIN"/>
    <property type="match status" value="1"/>
</dbReference>
<dbReference type="Proteomes" id="UP001152795">
    <property type="component" value="Unassembled WGS sequence"/>
</dbReference>
<gene>
    <name evidence="1" type="ORF">PACLA_8A028133</name>
</gene>
<evidence type="ECO:0000313" key="2">
    <source>
        <dbReference type="Proteomes" id="UP001152795"/>
    </source>
</evidence>
<keyword evidence="2" id="KW-1185">Reference proteome</keyword>
<dbReference type="PANTHER" id="PTHR37984">
    <property type="entry name" value="PROTEIN CBG26694"/>
    <property type="match status" value="1"/>
</dbReference>
<evidence type="ECO:0000313" key="1">
    <source>
        <dbReference type="EMBL" id="CAB4010839.1"/>
    </source>
</evidence>
<dbReference type="OrthoDB" id="10068564at2759"/>
<protein>
    <submittedName>
        <fullName evidence="1">Uncharacterized protein</fullName>
    </submittedName>
</protein>
<comment type="caution">
    <text evidence="1">The sequence shown here is derived from an EMBL/GenBank/DDBJ whole genome shotgun (WGS) entry which is preliminary data.</text>
</comment>
<dbReference type="InterPro" id="IPR043502">
    <property type="entry name" value="DNA/RNA_pol_sf"/>
</dbReference>
<dbReference type="FunFam" id="3.30.70.270:FF:000063">
    <property type="entry name" value="Zinc knuckle domaincontaining protein"/>
    <property type="match status" value="1"/>
</dbReference>
<dbReference type="InterPro" id="IPR043128">
    <property type="entry name" value="Rev_trsase/Diguanyl_cyclase"/>
</dbReference>
<sequence>MFLQDYLEPRYFSPLTPRVDFGKFLSTIDEESLFLTYFNTPFGRYRFQRLPFSIKSAPEVDQRVMEELFDDIEGCEPKLNKKKCKIRVREVSYIGHTLTSEGIKPDKEKVKAILLMPEPSTKQELQWFIGMVQKVAKFIPYLSEKLAPLRSLLKKNAAWQWNAEHQRAYELLKKDCSKQPTYCFSTTCRNHEAYQEIGADDSLEESLEIHMVLPISAPKLKELQDETGKDPVMHK</sequence>
<dbReference type="EMBL" id="CACRXK020006927">
    <property type="protein sequence ID" value="CAB4010839.1"/>
    <property type="molecule type" value="Genomic_DNA"/>
</dbReference>
<dbReference type="Gene3D" id="3.10.10.10">
    <property type="entry name" value="HIV Type 1 Reverse Transcriptase, subunit A, domain 1"/>
    <property type="match status" value="1"/>
</dbReference>
<proteinExistence type="predicted"/>
<reference evidence="1" key="1">
    <citation type="submission" date="2020-04" db="EMBL/GenBank/DDBJ databases">
        <authorList>
            <person name="Alioto T."/>
            <person name="Alioto T."/>
            <person name="Gomez Garrido J."/>
        </authorList>
    </citation>
    <scope>NUCLEOTIDE SEQUENCE</scope>
    <source>
        <strain evidence="1">A484AB</strain>
    </source>
</reference>
<organism evidence="1 2">
    <name type="scientific">Paramuricea clavata</name>
    <name type="common">Red gorgonian</name>
    <name type="synonym">Violescent sea-whip</name>
    <dbReference type="NCBI Taxonomy" id="317549"/>
    <lineage>
        <taxon>Eukaryota</taxon>
        <taxon>Metazoa</taxon>
        <taxon>Cnidaria</taxon>
        <taxon>Anthozoa</taxon>
        <taxon>Octocorallia</taxon>
        <taxon>Malacalcyonacea</taxon>
        <taxon>Plexauridae</taxon>
        <taxon>Paramuricea</taxon>
    </lineage>
</organism>
<accession>A0A7D9EJ64</accession>
<name>A0A7D9EJ64_PARCT</name>
<dbReference type="Gene3D" id="3.30.70.270">
    <property type="match status" value="2"/>
</dbReference>
<dbReference type="SUPFAM" id="SSF56672">
    <property type="entry name" value="DNA/RNA polymerases"/>
    <property type="match status" value="1"/>
</dbReference>
<dbReference type="AlphaFoldDB" id="A0A7D9EJ64"/>